<feature type="compositionally biased region" description="Gly residues" evidence="1">
    <location>
        <begin position="226"/>
        <end position="238"/>
    </location>
</feature>
<sequence length="385" mass="42766">MWHHSPHAQETRAHTVAASKASKIIEVDVAISACGQRERTHVQSQTGCGAEGSFGGWWSVVAGGSTVFGPSKITTFTSVSKLNRFILERKEREQGLQRALNHTQTHPDQNPTKIRPRRERDIEYGLDGNKHLCPIELRGSISHVGKRGGKHEHVRAQAPLNKGREDQQTQTDVRVCHEHVGENRYEARNDGDDKHGLAADAVRADAEEREREQRRDMAAEGEGHGPARGQGLRGGGWGMESRRRGVCLRRNFGKFLRPGSLDPSSSPLSSSQRRTTQHTPTHLHLRQSPAFSKVGQPQGAVRQPCQRPIRLVTVVREPARADLEKQELLRGDHSDRMGEDMEEEGDEDPEGGGSVLGLTGRGWEEGVRGGGVWQRARVREERGFL</sequence>
<name>A0A4P9WCM9_9FUNG</name>
<feature type="compositionally biased region" description="Polar residues" evidence="1">
    <location>
        <begin position="100"/>
        <end position="112"/>
    </location>
</feature>
<feature type="compositionally biased region" description="Low complexity" evidence="1">
    <location>
        <begin position="256"/>
        <end position="274"/>
    </location>
</feature>
<organism evidence="2 3">
    <name type="scientific">Blyttiomyces helicus</name>
    <dbReference type="NCBI Taxonomy" id="388810"/>
    <lineage>
        <taxon>Eukaryota</taxon>
        <taxon>Fungi</taxon>
        <taxon>Fungi incertae sedis</taxon>
        <taxon>Chytridiomycota</taxon>
        <taxon>Chytridiomycota incertae sedis</taxon>
        <taxon>Chytridiomycetes</taxon>
        <taxon>Chytridiomycetes incertae sedis</taxon>
        <taxon>Blyttiomyces</taxon>
    </lineage>
</organism>
<dbReference type="Proteomes" id="UP000269721">
    <property type="component" value="Unassembled WGS sequence"/>
</dbReference>
<feature type="compositionally biased region" description="Basic and acidic residues" evidence="1">
    <location>
        <begin position="201"/>
        <end position="225"/>
    </location>
</feature>
<protein>
    <submittedName>
        <fullName evidence="2">Uncharacterized protein</fullName>
    </submittedName>
</protein>
<evidence type="ECO:0000256" key="1">
    <source>
        <dbReference type="SAM" id="MobiDB-lite"/>
    </source>
</evidence>
<reference evidence="3" key="1">
    <citation type="journal article" date="2018" name="Nat. Microbiol.">
        <title>Leveraging single-cell genomics to expand the fungal tree of life.</title>
        <authorList>
            <person name="Ahrendt S.R."/>
            <person name="Quandt C.A."/>
            <person name="Ciobanu D."/>
            <person name="Clum A."/>
            <person name="Salamov A."/>
            <person name="Andreopoulos B."/>
            <person name="Cheng J.F."/>
            <person name="Woyke T."/>
            <person name="Pelin A."/>
            <person name="Henrissat B."/>
            <person name="Reynolds N.K."/>
            <person name="Benny G.L."/>
            <person name="Smith M.E."/>
            <person name="James T.Y."/>
            <person name="Grigoriev I.V."/>
        </authorList>
    </citation>
    <scope>NUCLEOTIDE SEQUENCE [LARGE SCALE GENOMIC DNA]</scope>
</reference>
<dbReference type="EMBL" id="KZ996103">
    <property type="protein sequence ID" value="RKO89415.1"/>
    <property type="molecule type" value="Genomic_DNA"/>
</dbReference>
<dbReference type="AlphaFoldDB" id="A0A4P9WCM9"/>
<feature type="compositionally biased region" description="Acidic residues" evidence="1">
    <location>
        <begin position="340"/>
        <end position="350"/>
    </location>
</feature>
<proteinExistence type="predicted"/>
<keyword evidence="3" id="KW-1185">Reference proteome</keyword>
<feature type="region of interest" description="Disordered" evidence="1">
    <location>
        <begin position="331"/>
        <end position="372"/>
    </location>
</feature>
<accession>A0A4P9WCM9</accession>
<evidence type="ECO:0000313" key="2">
    <source>
        <dbReference type="EMBL" id="RKO89415.1"/>
    </source>
</evidence>
<feature type="region of interest" description="Disordered" evidence="1">
    <location>
        <begin position="201"/>
        <end position="239"/>
    </location>
</feature>
<feature type="region of interest" description="Disordered" evidence="1">
    <location>
        <begin position="254"/>
        <end position="303"/>
    </location>
</feature>
<feature type="region of interest" description="Disordered" evidence="1">
    <location>
        <begin position="94"/>
        <end position="119"/>
    </location>
</feature>
<gene>
    <name evidence="2" type="ORF">BDK51DRAFT_32556</name>
</gene>
<evidence type="ECO:0000313" key="3">
    <source>
        <dbReference type="Proteomes" id="UP000269721"/>
    </source>
</evidence>